<comment type="caution">
    <text evidence="2">The sequence shown here is derived from an EMBL/GenBank/DDBJ whole genome shotgun (WGS) entry which is preliminary data.</text>
</comment>
<evidence type="ECO:0000313" key="2">
    <source>
        <dbReference type="EMBL" id="HIR87798.1"/>
    </source>
</evidence>
<organism evidence="2 3">
    <name type="scientific">Candidatus Fimimorpha faecalis</name>
    <dbReference type="NCBI Taxonomy" id="2840824"/>
    <lineage>
        <taxon>Bacteria</taxon>
        <taxon>Bacillati</taxon>
        <taxon>Bacillota</taxon>
        <taxon>Clostridia</taxon>
        <taxon>Eubacteriales</taxon>
        <taxon>Candidatus Fimimorpha</taxon>
    </lineage>
</organism>
<proteinExistence type="predicted"/>
<dbReference type="EMBL" id="DVHN01000029">
    <property type="protein sequence ID" value="HIR87798.1"/>
    <property type="molecule type" value="Genomic_DNA"/>
</dbReference>
<protein>
    <submittedName>
        <fullName evidence="2">Type I-B CRISPR-associated protein Cas8b1/Cst1</fullName>
    </submittedName>
</protein>
<reference evidence="2" key="2">
    <citation type="journal article" date="2021" name="PeerJ">
        <title>Extensive microbial diversity within the chicken gut microbiome revealed by metagenomics and culture.</title>
        <authorList>
            <person name="Gilroy R."/>
            <person name="Ravi A."/>
            <person name="Getino M."/>
            <person name="Pursley I."/>
            <person name="Horton D.L."/>
            <person name="Alikhan N.F."/>
            <person name="Baker D."/>
            <person name="Gharbi K."/>
            <person name="Hall N."/>
            <person name="Watson M."/>
            <person name="Adriaenssens E.M."/>
            <person name="Foster-Nyarko E."/>
            <person name="Jarju S."/>
            <person name="Secka A."/>
            <person name="Antonio M."/>
            <person name="Oren A."/>
            <person name="Chaudhuri R.R."/>
            <person name="La Ragione R."/>
            <person name="Hildebrand F."/>
            <person name="Pallen M.J."/>
        </authorList>
    </citation>
    <scope>NUCLEOTIDE SEQUENCE</scope>
    <source>
        <strain evidence="2">ChiW13-3771</strain>
    </source>
</reference>
<gene>
    <name evidence="2" type="ORF">IAC96_02495</name>
</gene>
<feature type="domain" description="CRISPR-associated protein CXXC-CXXC" evidence="1">
    <location>
        <begin position="219"/>
        <end position="281"/>
    </location>
</feature>
<evidence type="ECO:0000313" key="3">
    <source>
        <dbReference type="Proteomes" id="UP000824201"/>
    </source>
</evidence>
<sequence>MDRFEILSGDFLKNAGIVGIKYLLDISDAIENRDYGISEDNQAFWIEKEFALNADWTDMYFQASVRYFGESTVYQTVLEKIQINLKKLEEETWKPDKTEKEDLKFINDKLLSNSYQAGFENIKNKISHPEIYNKLKKEKLKDKMSLNELEGRLRELYDFLIQPLCRETFCMKSIVYNYINRFWDGKCFLLRANAKKDMKELFEKEFVIPLKQFWSKDHSKSKELCIECANPMDSKEKVSIAFMKEMADDLARKKSAFWNCKVDAFLCPVCTFLYALSPLGFQLIGDKFLFVNTNKNVKELIGNNRKNSRIEQEKEKQDNEKYPAWFARIMNTVLSEKTRELGNIQIILRGTKAEDRYLFSIIHKDVLKILNDNKIRYFLNRLGKHPITKIGSEYINVYETV</sequence>
<accession>A0A9D1ED83</accession>
<evidence type="ECO:0000259" key="1">
    <source>
        <dbReference type="Pfam" id="PF09706"/>
    </source>
</evidence>
<dbReference type="Proteomes" id="UP000824201">
    <property type="component" value="Unassembled WGS sequence"/>
</dbReference>
<dbReference type="Pfam" id="PF09706">
    <property type="entry name" value="Cas_CXXC_CXXC"/>
    <property type="match status" value="1"/>
</dbReference>
<name>A0A9D1ED83_9FIRM</name>
<dbReference type="InterPro" id="IPR019121">
    <property type="entry name" value="CRISPR-assoc_CXXC-CXXC_dom"/>
</dbReference>
<reference evidence="2" key="1">
    <citation type="submission" date="2020-10" db="EMBL/GenBank/DDBJ databases">
        <authorList>
            <person name="Gilroy R."/>
        </authorList>
    </citation>
    <scope>NUCLEOTIDE SEQUENCE</scope>
    <source>
        <strain evidence="2">ChiW13-3771</strain>
    </source>
</reference>
<feature type="non-terminal residue" evidence="2">
    <location>
        <position position="401"/>
    </location>
</feature>
<dbReference type="AlphaFoldDB" id="A0A9D1ED83"/>